<evidence type="ECO:0000313" key="3">
    <source>
        <dbReference type="Proteomes" id="UP000186601"/>
    </source>
</evidence>
<accession>A0A2R6NYB0</accession>
<dbReference type="AlphaFoldDB" id="A0A2R6NYB0"/>
<dbReference type="Proteomes" id="UP000186601">
    <property type="component" value="Unassembled WGS sequence"/>
</dbReference>
<protein>
    <submittedName>
        <fullName evidence="2">Uncharacterized protein</fullName>
    </submittedName>
</protein>
<sequence>MGRPYAWSEPIFELPWFGQYPGMPESGYGSPGQHYAYPAGSPQMGYPGFQPGMQQGYQPGMVNGGYVVSQQPGHSVVIQPGRGGQAPTITQVPGMVTSA</sequence>
<evidence type="ECO:0000313" key="2">
    <source>
        <dbReference type="EMBL" id="PSR79880.1"/>
    </source>
</evidence>
<feature type="compositionally biased region" description="Polar residues" evidence="1">
    <location>
        <begin position="87"/>
        <end position="99"/>
    </location>
</feature>
<dbReference type="EMBL" id="MLYV02000680">
    <property type="protein sequence ID" value="PSR79880.1"/>
    <property type="molecule type" value="Genomic_DNA"/>
</dbReference>
<evidence type="ECO:0000256" key="1">
    <source>
        <dbReference type="SAM" id="MobiDB-lite"/>
    </source>
</evidence>
<organism evidence="2 3">
    <name type="scientific">Hermanssonia centrifuga</name>
    <dbReference type="NCBI Taxonomy" id="98765"/>
    <lineage>
        <taxon>Eukaryota</taxon>
        <taxon>Fungi</taxon>
        <taxon>Dikarya</taxon>
        <taxon>Basidiomycota</taxon>
        <taxon>Agaricomycotina</taxon>
        <taxon>Agaricomycetes</taxon>
        <taxon>Polyporales</taxon>
        <taxon>Meruliaceae</taxon>
        <taxon>Hermanssonia</taxon>
    </lineage>
</organism>
<feature type="region of interest" description="Disordered" evidence="1">
    <location>
        <begin position="80"/>
        <end position="99"/>
    </location>
</feature>
<name>A0A2R6NYB0_9APHY</name>
<dbReference type="OrthoDB" id="3264219at2759"/>
<dbReference type="STRING" id="98765.A0A2R6NYB0"/>
<keyword evidence="3" id="KW-1185">Reference proteome</keyword>
<gene>
    <name evidence="2" type="ORF">PHLCEN_2v6868</name>
</gene>
<proteinExistence type="predicted"/>
<reference evidence="2 3" key="1">
    <citation type="submission" date="2018-02" db="EMBL/GenBank/DDBJ databases">
        <title>Genome sequence of the basidiomycete white-rot fungus Phlebia centrifuga.</title>
        <authorList>
            <person name="Granchi Z."/>
            <person name="Peng M."/>
            <person name="de Vries R.P."/>
            <person name="Hilden K."/>
            <person name="Makela M.R."/>
            <person name="Grigoriev I."/>
            <person name="Riley R."/>
        </authorList>
    </citation>
    <scope>NUCLEOTIDE SEQUENCE [LARGE SCALE GENOMIC DNA]</scope>
    <source>
        <strain evidence="2 3">FBCC195</strain>
    </source>
</reference>
<comment type="caution">
    <text evidence="2">The sequence shown here is derived from an EMBL/GenBank/DDBJ whole genome shotgun (WGS) entry which is preliminary data.</text>
</comment>